<feature type="compositionally biased region" description="Basic and acidic residues" evidence="1">
    <location>
        <begin position="92"/>
        <end position="114"/>
    </location>
</feature>
<dbReference type="Proteomes" id="UP001419268">
    <property type="component" value="Unassembled WGS sequence"/>
</dbReference>
<dbReference type="EMBL" id="JBBNAG010000002">
    <property type="protein sequence ID" value="KAK9157538.1"/>
    <property type="molecule type" value="Genomic_DNA"/>
</dbReference>
<feature type="region of interest" description="Disordered" evidence="1">
    <location>
        <begin position="1"/>
        <end position="123"/>
    </location>
</feature>
<feature type="compositionally biased region" description="Basic and acidic residues" evidence="1">
    <location>
        <begin position="71"/>
        <end position="80"/>
    </location>
</feature>
<organism evidence="2 3">
    <name type="scientific">Stephania cephalantha</name>
    <dbReference type="NCBI Taxonomy" id="152367"/>
    <lineage>
        <taxon>Eukaryota</taxon>
        <taxon>Viridiplantae</taxon>
        <taxon>Streptophyta</taxon>
        <taxon>Embryophyta</taxon>
        <taxon>Tracheophyta</taxon>
        <taxon>Spermatophyta</taxon>
        <taxon>Magnoliopsida</taxon>
        <taxon>Ranunculales</taxon>
        <taxon>Menispermaceae</taxon>
        <taxon>Menispermoideae</taxon>
        <taxon>Cissampelideae</taxon>
        <taxon>Stephania</taxon>
    </lineage>
</organism>
<sequence>MAQDCATTADNGGRGDASGAEPIAARELVADGGGRQSKPKQRRVPPADAAWRKAKGGMRRRRSADADEELDKQRLMREQSKSAAARQQMTRQEWRNELRSDANERHERATRDEGQGGGAAEAATHGVSAAAMRLQQQATARWRVVGPIDPRRGMRFDNVRRRDGLWILKAMRRNSRLSLNCCRSSESIGKRVMVTGYLRYEKVRAGRQGPRPKPKVLHGRLSISPN</sequence>
<feature type="compositionally biased region" description="Basic residues" evidence="1">
    <location>
        <begin position="52"/>
        <end position="62"/>
    </location>
</feature>
<protein>
    <submittedName>
        <fullName evidence="2">Uncharacterized protein</fullName>
    </submittedName>
</protein>
<evidence type="ECO:0000313" key="2">
    <source>
        <dbReference type="EMBL" id="KAK9157538.1"/>
    </source>
</evidence>
<name>A0AAP0PV43_9MAGN</name>
<feature type="region of interest" description="Disordered" evidence="1">
    <location>
        <begin position="205"/>
        <end position="226"/>
    </location>
</feature>
<evidence type="ECO:0000256" key="1">
    <source>
        <dbReference type="SAM" id="MobiDB-lite"/>
    </source>
</evidence>
<feature type="compositionally biased region" description="Polar residues" evidence="1">
    <location>
        <begin position="1"/>
        <end position="10"/>
    </location>
</feature>
<gene>
    <name evidence="2" type="ORF">Scep_004112</name>
</gene>
<feature type="compositionally biased region" description="Polar residues" evidence="1">
    <location>
        <begin position="81"/>
        <end position="91"/>
    </location>
</feature>
<evidence type="ECO:0000313" key="3">
    <source>
        <dbReference type="Proteomes" id="UP001419268"/>
    </source>
</evidence>
<accession>A0AAP0PV43</accession>
<reference evidence="2 3" key="1">
    <citation type="submission" date="2024-01" db="EMBL/GenBank/DDBJ databases">
        <title>Genome assemblies of Stephania.</title>
        <authorList>
            <person name="Yang L."/>
        </authorList>
    </citation>
    <scope>NUCLEOTIDE SEQUENCE [LARGE SCALE GENOMIC DNA]</scope>
    <source>
        <strain evidence="2">JXDWG</strain>
        <tissue evidence="2">Leaf</tissue>
    </source>
</reference>
<proteinExistence type="predicted"/>
<comment type="caution">
    <text evidence="2">The sequence shown here is derived from an EMBL/GenBank/DDBJ whole genome shotgun (WGS) entry which is preliminary data.</text>
</comment>
<keyword evidence="3" id="KW-1185">Reference proteome</keyword>
<dbReference type="AlphaFoldDB" id="A0AAP0PV43"/>